<dbReference type="Proteomes" id="UP001459277">
    <property type="component" value="Unassembled WGS sequence"/>
</dbReference>
<evidence type="ECO:0000313" key="6">
    <source>
        <dbReference type="Proteomes" id="UP001459277"/>
    </source>
</evidence>
<dbReference type="EMBL" id="JAZDWU010000008">
    <property type="protein sequence ID" value="KAK9993641.1"/>
    <property type="molecule type" value="Genomic_DNA"/>
</dbReference>
<feature type="domain" description="O-methyltransferase C-terminal" evidence="4">
    <location>
        <begin position="1"/>
        <end position="99"/>
    </location>
</feature>
<dbReference type="SUPFAM" id="SSF53335">
    <property type="entry name" value="S-adenosyl-L-methionine-dependent methyltransferases"/>
    <property type="match status" value="1"/>
</dbReference>
<dbReference type="InterPro" id="IPR016461">
    <property type="entry name" value="COMT-like"/>
</dbReference>
<dbReference type="Gene3D" id="3.40.50.150">
    <property type="entry name" value="Vaccinia Virus protein VP39"/>
    <property type="match status" value="1"/>
</dbReference>
<evidence type="ECO:0000259" key="4">
    <source>
        <dbReference type="Pfam" id="PF00891"/>
    </source>
</evidence>
<keyword evidence="3" id="KW-0949">S-adenosyl-L-methionine</keyword>
<keyword evidence="1" id="KW-0489">Methyltransferase</keyword>
<comment type="caution">
    <text evidence="5">The sequence shown here is derived from an EMBL/GenBank/DDBJ whole genome shotgun (WGS) entry which is preliminary data.</text>
</comment>
<gene>
    <name evidence="5" type="ORF">SO802_023344</name>
</gene>
<keyword evidence="6" id="KW-1185">Reference proteome</keyword>
<protein>
    <recommendedName>
        <fullName evidence="4">O-methyltransferase C-terminal domain-containing protein</fullName>
    </recommendedName>
</protein>
<dbReference type="Pfam" id="PF00891">
    <property type="entry name" value="Methyltransf_2"/>
    <property type="match status" value="1"/>
</dbReference>
<name>A0AAW2C7E5_9ROSI</name>
<dbReference type="InterPro" id="IPR001077">
    <property type="entry name" value="COMT_C"/>
</dbReference>
<dbReference type="GO" id="GO:0032259">
    <property type="term" value="P:methylation"/>
    <property type="evidence" value="ECO:0007669"/>
    <property type="project" value="UniProtKB-KW"/>
</dbReference>
<dbReference type="PANTHER" id="PTHR11746">
    <property type="entry name" value="O-METHYLTRANSFERASE"/>
    <property type="match status" value="1"/>
</dbReference>
<evidence type="ECO:0000256" key="2">
    <source>
        <dbReference type="ARBA" id="ARBA00022679"/>
    </source>
</evidence>
<proteinExistence type="predicted"/>
<evidence type="ECO:0000256" key="3">
    <source>
        <dbReference type="ARBA" id="ARBA00022691"/>
    </source>
</evidence>
<dbReference type="InterPro" id="IPR029063">
    <property type="entry name" value="SAM-dependent_MTases_sf"/>
</dbReference>
<reference evidence="5 6" key="1">
    <citation type="submission" date="2024-01" db="EMBL/GenBank/DDBJ databases">
        <title>A telomere-to-telomere, gap-free genome of sweet tea (Lithocarpus litseifolius).</title>
        <authorList>
            <person name="Zhou J."/>
        </authorList>
    </citation>
    <scope>NUCLEOTIDE SEQUENCE [LARGE SCALE GENOMIC DNA]</scope>
    <source>
        <strain evidence="5">Zhou-2022a</strain>
        <tissue evidence="5">Leaf</tissue>
    </source>
</reference>
<evidence type="ECO:0000256" key="1">
    <source>
        <dbReference type="ARBA" id="ARBA00022603"/>
    </source>
</evidence>
<dbReference type="PROSITE" id="PS51683">
    <property type="entry name" value="SAM_OMT_II"/>
    <property type="match status" value="1"/>
</dbReference>
<dbReference type="AlphaFoldDB" id="A0AAW2C7E5"/>
<dbReference type="GO" id="GO:0008171">
    <property type="term" value="F:O-methyltransferase activity"/>
    <property type="evidence" value="ECO:0007669"/>
    <property type="project" value="InterPro"/>
</dbReference>
<accession>A0AAW2C7E5</accession>
<evidence type="ECO:0000313" key="5">
    <source>
        <dbReference type="EMBL" id="KAK9993641.1"/>
    </source>
</evidence>
<feature type="non-terminal residue" evidence="5">
    <location>
        <position position="1"/>
    </location>
</feature>
<sequence length="119" mass="13448">VEHVSGNMFESLPRAKAILLKWILHNWDDEHCKKLLKNCWEALPIHGKVIALEILIPQVLGNDFASVNAIIDDFYMMLLHGGKVRTLAEFEGLGKAVGFAEIKTFPICKGINVIEFLKY</sequence>
<organism evidence="5 6">
    <name type="scientific">Lithocarpus litseifolius</name>
    <dbReference type="NCBI Taxonomy" id="425828"/>
    <lineage>
        <taxon>Eukaryota</taxon>
        <taxon>Viridiplantae</taxon>
        <taxon>Streptophyta</taxon>
        <taxon>Embryophyta</taxon>
        <taxon>Tracheophyta</taxon>
        <taxon>Spermatophyta</taxon>
        <taxon>Magnoliopsida</taxon>
        <taxon>eudicotyledons</taxon>
        <taxon>Gunneridae</taxon>
        <taxon>Pentapetalae</taxon>
        <taxon>rosids</taxon>
        <taxon>fabids</taxon>
        <taxon>Fagales</taxon>
        <taxon>Fagaceae</taxon>
        <taxon>Lithocarpus</taxon>
    </lineage>
</organism>
<keyword evidence="2" id="KW-0808">Transferase</keyword>